<dbReference type="PANTHER" id="PTHR31589">
    <property type="entry name" value="PROTEIN, PUTATIVE (DUF239)-RELATED-RELATED"/>
    <property type="match status" value="1"/>
</dbReference>
<dbReference type="InterPro" id="IPR053168">
    <property type="entry name" value="Glutamic_endopeptidase"/>
</dbReference>
<keyword evidence="3" id="KW-1185">Reference proteome</keyword>
<dbReference type="PROSITE" id="PS52045">
    <property type="entry name" value="NEPROSIN_PEP_CD"/>
    <property type="match status" value="1"/>
</dbReference>
<dbReference type="AlphaFoldDB" id="A0AAW1J810"/>
<accession>A0AAW1J810</accession>
<gene>
    <name evidence="2" type="ORF">RND81_08G117700</name>
</gene>
<evidence type="ECO:0000313" key="2">
    <source>
        <dbReference type="EMBL" id="KAK9698615.1"/>
    </source>
</evidence>
<comment type="caution">
    <text evidence="2">The sequence shown here is derived from an EMBL/GenBank/DDBJ whole genome shotgun (WGS) entry which is preliminary data.</text>
</comment>
<dbReference type="InterPro" id="IPR004314">
    <property type="entry name" value="Neprosin"/>
</dbReference>
<dbReference type="EMBL" id="JBDFQZ010000008">
    <property type="protein sequence ID" value="KAK9698615.1"/>
    <property type="molecule type" value="Genomic_DNA"/>
</dbReference>
<protein>
    <recommendedName>
        <fullName evidence="1">Neprosin PEP catalytic domain-containing protein</fullName>
    </recommendedName>
</protein>
<proteinExistence type="predicted"/>
<feature type="domain" description="Neprosin PEP catalytic" evidence="1">
    <location>
        <begin position="2"/>
        <end position="211"/>
    </location>
</feature>
<evidence type="ECO:0000259" key="1">
    <source>
        <dbReference type="PROSITE" id="PS52045"/>
    </source>
</evidence>
<organism evidence="2 3">
    <name type="scientific">Saponaria officinalis</name>
    <name type="common">Common soapwort</name>
    <name type="synonym">Lychnis saponaria</name>
    <dbReference type="NCBI Taxonomy" id="3572"/>
    <lineage>
        <taxon>Eukaryota</taxon>
        <taxon>Viridiplantae</taxon>
        <taxon>Streptophyta</taxon>
        <taxon>Embryophyta</taxon>
        <taxon>Tracheophyta</taxon>
        <taxon>Spermatophyta</taxon>
        <taxon>Magnoliopsida</taxon>
        <taxon>eudicotyledons</taxon>
        <taxon>Gunneridae</taxon>
        <taxon>Pentapetalae</taxon>
        <taxon>Caryophyllales</taxon>
        <taxon>Caryophyllaceae</taxon>
        <taxon>Caryophylleae</taxon>
        <taxon>Saponaria</taxon>
    </lineage>
</organism>
<reference evidence="2" key="1">
    <citation type="submission" date="2024-03" db="EMBL/GenBank/DDBJ databases">
        <title>WGS assembly of Saponaria officinalis var. Norfolk2.</title>
        <authorList>
            <person name="Jenkins J."/>
            <person name="Shu S."/>
            <person name="Grimwood J."/>
            <person name="Barry K."/>
            <person name="Goodstein D."/>
            <person name="Schmutz J."/>
            <person name="Leebens-Mack J."/>
            <person name="Osbourn A."/>
        </authorList>
    </citation>
    <scope>NUCLEOTIDE SEQUENCE [LARGE SCALE GENOMIC DNA]</scope>
    <source>
        <strain evidence="2">JIC</strain>
    </source>
</reference>
<evidence type="ECO:0000313" key="3">
    <source>
        <dbReference type="Proteomes" id="UP001443914"/>
    </source>
</evidence>
<dbReference type="PANTHER" id="PTHR31589:SF223">
    <property type="entry name" value="PROTEIN, PUTATIVE (DUF239)-RELATED"/>
    <property type="match status" value="1"/>
</dbReference>
<dbReference type="Pfam" id="PF03080">
    <property type="entry name" value="Neprosin"/>
    <property type="match status" value="1"/>
</dbReference>
<dbReference type="Proteomes" id="UP001443914">
    <property type="component" value="Unassembled WGS sequence"/>
</dbReference>
<name>A0AAW1J810_SAPOF</name>
<sequence length="211" mass="23549">MTFQSILKFAIRQTKSSPGTPPNYYGVGAEFSVWNPQVKKNQYSAPQLAIQNGPESLQVGWMVTGESHCYNTYCSGFVLVRSDFPPNDPTSGAWWLLTTRDLTPIGFWPDNIFRTLNKFGTYISCGGETYSPPDQPGGYPPMGNGEYPIDIFKRSAFAIHFETVDDKLKIIKVDGTEKFRDTKKYTPSIQTILPRILNPPGHVVFFGGYGG</sequence>